<dbReference type="EMBL" id="JBHRZT010000020">
    <property type="protein sequence ID" value="MFC3883068.1"/>
    <property type="molecule type" value="Genomic_DNA"/>
</dbReference>
<proteinExistence type="predicted"/>
<comment type="caution">
    <text evidence="2">The sequence shown here is derived from an EMBL/GenBank/DDBJ whole genome shotgun (WGS) entry which is preliminary data.</text>
</comment>
<organism evidence="2 3">
    <name type="scientific">Bacillus songklensis</name>
    <dbReference type="NCBI Taxonomy" id="1069116"/>
    <lineage>
        <taxon>Bacteria</taxon>
        <taxon>Bacillati</taxon>
        <taxon>Bacillota</taxon>
        <taxon>Bacilli</taxon>
        <taxon>Bacillales</taxon>
        <taxon>Bacillaceae</taxon>
        <taxon>Bacillus</taxon>
    </lineage>
</organism>
<keyword evidence="2" id="KW-0449">Lipoprotein</keyword>
<evidence type="ECO:0000313" key="3">
    <source>
        <dbReference type="Proteomes" id="UP001595752"/>
    </source>
</evidence>
<feature type="signal peptide" evidence="1">
    <location>
        <begin position="1"/>
        <end position="19"/>
    </location>
</feature>
<dbReference type="Pfam" id="PF09580">
    <property type="entry name" value="Spore_YhcN_YlaJ"/>
    <property type="match status" value="1"/>
</dbReference>
<dbReference type="Proteomes" id="UP001595752">
    <property type="component" value="Unassembled WGS sequence"/>
</dbReference>
<keyword evidence="3" id="KW-1185">Reference proteome</keyword>
<evidence type="ECO:0000313" key="2">
    <source>
        <dbReference type="EMBL" id="MFC3883068.1"/>
    </source>
</evidence>
<sequence length="257" mass="28315">MNKATVTVLSLACAAALSACNANEEAGRQRYNDTTRPVGYYSNEKDMRMADGTDRNGNVILMDDNDGPVTEIMDRTTRDNGFRNGNALNAREGIKRMNTMSQSPTLTYGLQRDGLFYGSARLGAEDDRNYHGHLNSTNALTKTSYHKKHGGGIVQDVVNRVERIKGVDDARALVDGNRMLVAIESDVADPALLENKVRRELSDVSKSYELHVTVDDGVYSHVRSIDNELRNGGPGVMSTNFNSLLEAVDEKVNRSTR</sequence>
<feature type="chain" id="PRO_5045534416" evidence="1">
    <location>
        <begin position="20"/>
        <end position="257"/>
    </location>
</feature>
<dbReference type="InterPro" id="IPR019076">
    <property type="entry name" value="Spore_lipoprot_YhcN/YlaJ-like"/>
</dbReference>
<dbReference type="PROSITE" id="PS51257">
    <property type="entry name" value="PROKAR_LIPOPROTEIN"/>
    <property type="match status" value="1"/>
</dbReference>
<dbReference type="RefSeq" id="WP_377913103.1">
    <property type="nucleotide sequence ID" value="NZ_JBHRZT010000020.1"/>
</dbReference>
<gene>
    <name evidence="2" type="ORF">ACFOU2_05890</name>
</gene>
<accession>A0ABV8AYK3</accession>
<name>A0ABV8AYK3_9BACI</name>
<reference evidence="3" key="1">
    <citation type="journal article" date="2019" name="Int. J. Syst. Evol. Microbiol.">
        <title>The Global Catalogue of Microorganisms (GCM) 10K type strain sequencing project: providing services to taxonomists for standard genome sequencing and annotation.</title>
        <authorList>
            <consortium name="The Broad Institute Genomics Platform"/>
            <consortium name="The Broad Institute Genome Sequencing Center for Infectious Disease"/>
            <person name="Wu L."/>
            <person name="Ma J."/>
        </authorList>
    </citation>
    <scope>NUCLEOTIDE SEQUENCE [LARGE SCALE GENOMIC DNA]</scope>
    <source>
        <strain evidence="3">CCUG 61889</strain>
    </source>
</reference>
<protein>
    <submittedName>
        <fullName evidence="2">YhcN/YlaJ family sporulation lipoprotein</fullName>
    </submittedName>
</protein>
<keyword evidence="1" id="KW-0732">Signal</keyword>
<evidence type="ECO:0000256" key="1">
    <source>
        <dbReference type="SAM" id="SignalP"/>
    </source>
</evidence>